<dbReference type="EMBL" id="JAHRHY010000007">
    <property type="protein sequence ID" value="KAG9067705.1"/>
    <property type="molecule type" value="Genomic_DNA"/>
</dbReference>
<feature type="compositionally biased region" description="Polar residues" evidence="1">
    <location>
        <begin position="1407"/>
        <end position="1444"/>
    </location>
</feature>
<dbReference type="PANTHER" id="PTHR12673:SF159">
    <property type="entry name" value="LD03170P"/>
    <property type="match status" value="1"/>
</dbReference>
<dbReference type="Gene3D" id="2.30.29.30">
    <property type="entry name" value="Pleckstrin-homology domain (PH domain)/Phosphotyrosine-binding domain (PTB)"/>
    <property type="match status" value="1"/>
</dbReference>
<feature type="compositionally biased region" description="Low complexity" evidence="1">
    <location>
        <begin position="1561"/>
        <end position="1570"/>
    </location>
</feature>
<accession>A0A9P8BTI7</accession>
<feature type="compositionally biased region" description="Basic and acidic residues" evidence="1">
    <location>
        <begin position="2105"/>
        <end position="2114"/>
    </location>
</feature>
<comment type="caution">
    <text evidence="4">The sequence shown here is derived from an EMBL/GenBank/DDBJ whole genome shotgun (WGS) entry which is preliminary data.</text>
</comment>
<feature type="compositionally biased region" description="Low complexity" evidence="1">
    <location>
        <begin position="1304"/>
        <end position="1314"/>
    </location>
</feature>
<dbReference type="GO" id="GO:0005737">
    <property type="term" value="C:cytoplasm"/>
    <property type="evidence" value="ECO:0007669"/>
    <property type="project" value="TreeGrafter"/>
</dbReference>
<feature type="compositionally biased region" description="Polar residues" evidence="1">
    <location>
        <begin position="1616"/>
        <end position="1633"/>
    </location>
</feature>
<feature type="region of interest" description="Disordered" evidence="1">
    <location>
        <begin position="1746"/>
        <end position="1775"/>
    </location>
</feature>
<feature type="region of interest" description="Disordered" evidence="1">
    <location>
        <begin position="121"/>
        <end position="190"/>
    </location>
</feature>
<feature type="region of interest" description="Disordered" evidence="1">
    <location>
        <begin position="400"/>
        <end position="425"/>
    </location>
</feature>
<proteinExistence type="predicted"/>
<feature type="compositionally biased region" description="Polar residues" evidence="1">
    <location>
        <begin position="1"/>
        <end position="24"/>
    </location>
</feature>
<dbReference type="PROSITE" id="PS50010">
    <property type="entry name" value="DH_2"/>
    <property type="match status" value="1"/>
</dbReference>
<dbReference type="InterPro" id="IPR001849">
    <property type="entry name" value="PH_domain"/>
</dbReference>
<feature type="compositionally biased region" description="Basic and acidic residues" evidence="1">
    <location>
        <begin position="1656"/>
        <end position="1666"/>
    </location>
</feature>
<dbReference type="Pfam" id="PF00621">
    <property type="entry name" value="RhoGEF"/>
    <property type="match status" value="1"/>
</dbReference>
<keyword evidence="5" id="KW-1185">Reference proteome</keyword>
<evidence type="ECO:0000313" key="4">
    <source>
        <dbReference type="EMBL" id="KAG9067705.1"/>
    </source>
</evidence>
<dbReference type="CDD" id="cd00821">
    <property type="entry name" value="PH"/>
    <property type="match status" value="1"/>
</dbReference>
<feature type="region of interest" description="Disordered" evidence="1">
    <location>
        <begin position="1526"/>
        <end position="1667"/>
    </location>
</feature>
<dbReference type="Proteomes" id="UP000707451">
    <property type="component" value="Unassembled WGS sequence"/>
</dbReference>
<feature type="compositionally biased region" description="Polar residues" evidence="1">
    <location>
        <begin position="1583"/>
        <end position="1602"/>
    </location>
</feature>
<feature type="compositionally biased region" description="Polar residues" evidence="1">
    <location>
        <begin position="1526"/>
        <end position="1545"/>
    </location>
</feature>
<dbReference type="InterPro" id="IPR051092">
    <property type="entry name" value="FYVE_RhoGEF_PH"/>
</dbReference>
<dbReference type="SUPFAM" id="SSF48065">
    <property type="entry name" value="DBL homology domain (DH-domain)"/>
    <property type="match status" value="1"/>
</dbReference>
<feature type="compositionally biased region" description="Low complexity" evidence="1">
    <location>
        <begin position="2077"/>
        <end position="2102"/>
    </location>
</feature>
<evidence type="ECO:0008006" key="6">
    <source>
        <dbReference type="Google" id="ProtNLM"/>
    </source>
</evidence>
<feature type="compositionally biased region" description="Polar residues" evidence="1">
    <location>
        <begin position="562"/>
        <end position="571"/>
    </location>
</feature>
<feature type="compositionally biased region" description="Polar residues" evidence="1">
    <location>
        <begin position="654"/>
        <end position="665"/>
    </location>
</feature>
<feature type="compositionally biased region" description="Polar residues" evidence="1">
    <location>
        <begin position="2010"/>
        <end position="2076"/>
    </location>
</feature>
<evidence type="ECO:0000259" key="3">
    <source>
        <dbReference type="PROSITE" id="PS50010"/>
    </source>
</evidence>
<dbReference type="InterPro" id="IPR000219">
    <property type="entry name" value="DH_dom"/>
</dbReference>
<feature type="region of interest" description="Disordered" evidence="1">
    <location>
        <begin position="207"/>
        <end position="230"/>
    </location>
</feature>
<dbReference type="OrthoDB" id="1716625at2759"/>
<name>A0A9P8BTI7_9FUNG</name>
<feature type="compositionally biased region" description="Low complexity" evidence="1">
    <location>
        <begin position="25"/>
        <end position="38"/>
    </location>
</feature>
<feature type="compositionally biased region" description="Polar residues" evidence="1">
    <location>
        <begin position="1969"/>
        <end position="1979"/>
    </location>
</feature>
<dbReference type="SMART" id="SM00325">
    <property type="entry name" value="RhoGEF"/>
    <property type="match status" value="1"/>
</dbReference>
<feature type="region of interest" description="Disordered" evidence="1">
    <location>
        <begin position="1"/>
        <end position="73"/>
    </location>
</feature>
<sequence>MISKSQKPPPRTSATATPLLSVTTQVPPQQHRQQLLLPKSTPRSSVDRDLTKQPCPQKSEFSASIRDGDDDDASECVYSAKYHHNKECIRAVDVSSCHQSRWSPFGVAQTAAMDFTWPQHTIQAPCSRPRPQGKSRRHRIGNDITVQRRPSLRPLQLQQQQFQQQAQQHSEETYQPPPSRTQPETAHQRKQLSVRYMRYLSAKPLPVLSRSSSTSKSRKRSKNPATTTATSRYLGCNLQLNKPLPPIPNAFNPCIGRFPLSKECLDGLFAPQDGYHEARSSMVGFEAVGSSLHRESKKELHGSLSQYGGGPKEAIDSTMVGAAAMAAVGGGGKQDLCDDGTPWVDGSESKVELIQTNTLTKPSTMSLAMSKDELLEPSEEDALEKSNSGFKNEINVQDEKSTHNDADYTKSSFSTTTTSTTITKDSPLASTPNAYKSTSPTSVAALPLKRFESFRFPVRKSPIEKSSMARPRLHQYHHHSHHHSLLYNTLTATATSAHHLSKAAFDAHHQPLTVSDLVRRVHESISRSNSTSSVVSTTTPANSAFTLHNDAKPRRSLLDANVTSFSPTIPQGSKESGSGGSSRRHDIGWVSGRYRRQMGQQRLLRRSESCSNISHHHSSLSFNSSKKALLSLQARRVNKPDAKVHLLPEILTSATTSPVPSSGPATSDGDGLLSGLETPAATTVLLDTIRTATPHALICKSPALASTSVAKIVATAGMASAAVDCPHDNTDYQFRVSEQDRVAIDSILTELGGTEAFPSQTKAANGGEVVVDSKTLVPALVDAIKFEQGADSTKTAASAKASEFTSKETPAPLSENILPTALTAFKIESGPVIDAGEIKRFVKRSHALQELETTEQSYVNDLDVLVHVHLRVLETKSWFNQNVHANMRRCVTGLLALHRNFLSQIQAYKTSETDYEKRAPLTVYSSLEFAFQALSRDHRLYSQFCEVRMRTVNEINRAVGQSTITGMQKESKELMAQQGRPKSRTDLKDHLIKPIQRICRYPLLLKEILRLTSSGDPEYEFIDRAYECMKALAQQMDENQRITERKLLTEQFLKKLPETNFPRKSSIAAPLHSAGTLSHSNSTDSHHQHNHHRQGSGNAIHPLPSTGAHGPSEELFEGGPFGEGILPGSLSKAYASTLGSIVLAGALEYVIMPDMPIRLRYYGCFLFESMLLVVKAKKMSLYEPRQWLPLRLCELYETTRLDGYTRFGWRIMYDQFRIDFGASCEAERQAWMTALRTHIQAAKLAHARIPQNAAALETVVSSLPWNMARPSALPSSSSMGSLVASESSHQVQVHHQPPSPTPSPWSTCSSAIPSPLMPPPPMGTSSISSTMMMAMSFMTSTGEPEKWNDRGTSGVSLDAYAQYYEQHIHPHSYEPTSAEPYDPSRLALTHHLSVESNSDTPHGYGMTGNQPGNNTSNCNHQDQSYNPLNRSLSQPRTRPSNELSPLSAKKSESTASGASHLLFPSTPFPWLVPDPRPRSHSFDVTRVFASSHSGIKPNQRTLVQSMFKDVSTENIWTTTTTVTTASYHSQHSPQPVSANLSSPMTSRAGRHSTPMPFSYFNSNSTSSSNTAAGNTLLHPPTSPKATTGMVASTSEYSLSTAGSVAVSGAGEDDETPASTTTLQSAGSCSSLTSRLMRRKNSGTSAKGSPNGLVPDPSEKTEWERRRSSATAAIAATLNFRKNFDPNTHNHVQHHRRRLSIPDLFNNNGDHSAISGVAPPTRDGGSIYQWTSVKARAQVIEKKATHGLNPPFASAPLSAGSRSKSKKGGGLAGGRLKASQSCQDLSSSFAVDASSSSSSLASFAMPGTSGESSATSLLGIDLVADGEILNSLSSAAGEAARFRRGNGSSERIQRRSLGVALTMTSIDHSSSTAAQSSTSSSIASTSAAVQGLRPSNSTQSLPVYLESNNSSTHSLVDSQAAGDSVHKESAVEKIWMAMGRLTHKRSVGGRHGSSSSNKSHQRQHQQHQGCTQASNQSSGSIVGEGGDKTGVAGSPRPLRRSSIHASDSSSLTMGYNSGDASPVTGSSMAHTNASGRNHYRTVSGSTVQSMDSATRIMSNGSAPNHQGMISSSPSSVPRLTLTPSGSTRSRSSSNSSVDSSLLSIHDQPKSNDLHYQHHHHNKPQHPDTRHPLLPWPFSEDHNHSENALTGGMAVGTSSPRSTSTSSCHHSGGSGSRKSISSSSASSLSPTLHYNQDPYQLQPSVLHDRSSSATKVPISFQEGYTPVPFPHTPHLDPSIQDRRKSSSILQNLTQASQKFKTMIRPPAGMRRRTVMNIPPITIGPRNSGGVAGSGMSIELRSDGTGVGVLTELLEDEVGSMGLSGGDTDVGRLVSEKDMEEIFGADRAANDAV</sequence>
<feature type="region of interest" description="Disordered" evidence="1">
    <location>
        <begin position="1276"/>
        <end position="1327"/>
    </location>
</feature>
<dbReference type="Gene3D" id="1.20.900.10">
    <property type="entry name" value="Dbl homology (DH) domain"/>
    <property type="match status" value="1"/>
</dbReference>
<organism evidence="4 5">
    <name type="scientific">Linnemannia hyalina</name>
    <dbReference type="NCBI Taxonomy" id="64524"/>
    <lineage>
        <taxon>Eukaryota</taxon>
        <taxon>Fungi</taxon>
        <taxon>Fungi incertae sedis</taxon>
        <taxon>Mucoromycota</taxon>
        <taxon>Mortierellomycotina</taxon>
        <taxon>Mortierellomycetes</taxon>
        <taxon>Mortierellales</taxon>
        <taxon>Mortierellaceae</taxon>
        <taxon>Linnemannia</taxon>
    </lineage>
</organism>
<feature type="region of interest" description="Disordered" evidence="1">
    <location>
        <begin position="1944"/>
        <end position="2194"/>
    </location>
</feature>
<dbReference type="GO" id="GO:0005085">
    <property type="term" value="F:guanyl-nucleotide exchange factor activity"/>
    <property type="evidence" value="ECO:0007669"/>
    <property type="project" value="InterPro"/>
</dbReference>
<feature type="compositionally biased region" description="Polar residues" evidence="1">
    <location>
        <begin position="1892"/>
        <end position="1903"/>
    </location>
</feature>
<feature type="domain" description="PH" evidence="2">
    <location>
        <begin position="1140"/>
        <end position="1240"/>
    </location>
</feature>
<feature type="compositionally biased region" description="Low complexity" evidence="1">
    <location>
        <begin position="2154"/>
        <end position="2189"/>
    </location>
</feature>
<evidence type="ECO:0000313" key="5">
    <source>
        <dbReference type="Proteomes" id="UP000707451"/>
    </source>
</evidence>
<feature type="domain" description="DH" evidence="3">
    <location>
        <begin position="843"/>
        <end position="1039"/>
    </location>
</feature>
<protein>
    <recommendedName>
        <fullName evidence="6">DH domain-containing protein</fullName>
    </recommendedName>
</protein>
<feature type="region of interest" description="Disordered" evidence="1">
    <location>
        <begin position="562"/>
        <end position="586"/>
    </location>
</feature>
<gene>
    <name evidence="4" type="ORF">KI688_011292</name>
</gene>
<evidence type="ECO:0000259" key="2">
    <source>
        <dbReference type="PROSITE" id="PS50003"/>
    </source>
</evidence>
<dbReference type="PANTHER" id="PTHR12673">
    <property type="entry name" value="FACIOGENITAL DYSPLASIA PROTEIN"/>
    <property type="match status" value="1"/>
</dbReference>
<feature type="compositionally biased region" description="Low complexity" evidence="1">
    <location>
        <begin position="147"/>
        <end position="168"/>
    </location>
</feature>
<evidence type="ECO:0000256" key="1">
    <source>
        <dbReference type="SAM" id="MobiDB-lite"/>
    </source>
</evidence>
<reference evidence="4" key="1">
    <citation type="submission" date="2021-06" db="EMBL/GenBank/DDBJ databases">
        <title>Genome Sequence of Mortierella hyaline Strain SCG-10, a Cold-Adapted, Nitrate-Reducing Fungus Isolated from Soil in Minnesota, USA.</title>
        <authorList>
            <person name="Aldossari N."/>
        </authorList>
    </citation>
    <scope>NUCLEOTIDE SEQUENCE</scope>
    <source>
        <strain evidence="4">SCG-10</strain>
    </source>
</reference>
<feature type="compositionally biased region" description="Low complexity" evidence="1">
    <location>
        <begin position="1276"/>
        <end position="1296"/>
    </location>
</feature>
<dbReference type="SUPFAM" id="SSF50729">
    <property type="entry name" value="PH domain-like"/>
    <property type="match status" value="1"/>
</dbReference>
<feature type="region of interest" description="Disordered" evidence="1">
    <location>
        <begin position="1395"/>
        <end position="1460"/>
    </location>
</feature>
<feature type="region of interest" description="Disordered" evidence="1">
    <location>
        <begin position="654"/>
        <end position="674"/>
    </location>
</feature>
<dbReference type="InterPro" id="IPR011993">
    <property type="entry name" value="PH-like_dom_sf"/>
</dbReference>
<feature type="compositionally biased region" description="Low complexity" evidence="1">
    <location>
        <begin position="409"/>
        <end position="425"/>
    </location>
</feature>
<feature type="region of interest" description="Disordered" evidence="1">
    <location>
        <begin position="1074"/>
        <end position="1114"/>
    </location>
</feature>
<dbReference type="SMART" id="SM00233">
    <property type="entry name" value="PH"/>
    <property type="match status" value="1"/>
</dbReference>
<dbReference type="PROSITE" id="PS50003">
    <property type="entry name" value="PH_DOMAIN"/>
    <property type="match status" value="1"/>
</dbReference>
<dbReference type="CDD" id="cd00160">
    <property type="entry name" value="RhoGEF"/>
    <property type="match status" value="1"/>
</dbReference>
<feature type="region of interest" description="Disordered" evidence="1">
    <location>
        <begin position="1884"/>
        <end position="1903"/>
    </location>
</feature>
<dbReference type="InterPro" id="IPR035899">
    <property type="entry name" value="DBL_dom_sf"/>
</dbReference>